<dbReference type="EMBL" id="PQVF01000008">
    <property type="protein sequence ID" value="POY36006.1"/>
    <property type="molecule type" value="Genomic_DNA"/>
</dbReference>
<dbReference type="GO" id="GO:0008654">
    <property type="term" value="P:phospholipid biosynthetic process"/>
    <property type="evidence" value="ECO:0007669"/>
    <property type="project" value="UniProtKB-KW"/>
</dbReference>
<dbReference type="RefSeq" id="WP_103789469.1">
    <property type="nucleotide sequence ID" value="NZ_PQVF01000008.1"/>
</dbReference>
<evidence type="ECO:0000256" key="5">
    <source>
        <dbReference type="ARBA" id="ARBA00022679"/>
    </source>
</evidence>
<keyword evidence="9 17" id="KW-0067">ATP-binding</keyword>
<reference evidence="20 21" key="1">
    <citation type="submission" date="2018-01" db="EMBL/GenBank/DDBJ databases">
        <authorList>
            <person name="Gaut B.S."/>
            <person name="Morton B.R."/>
            <person name="Clegg M.T."/>
            <person name="Duvall M.R."/>
        </authorList>
    </citation>
    <scope>NUCLEOTIDE SEQUENCE [LARGE SCALE GENOMIC DNA]</scope>
    <source>
        <strain evidence="20 21">HR-AV</strain>
    </source>
</reference>
<evidence type="ECO:0000256" key="11">
    <source>
        <dbReference type="ARBA" id="ARBA00023098"/>
    </source>
</evidence>
<comment type="caution">
    <text evidence="20">The sequence shown here is derived from an EMBL/GenBank/DDBJ whole genome shotgun (WGS) entry which is preliminary data.</text>
</comment>
<keyword evidence="14" id="KW-1208">Phospholipid metabolism</keyword>
<keyword evidence="13" id="KW-0594">Phospholipid biosynthesis</keyword>
<feature type="binding site" evidence="17">
    <location>
        <position position="69"/>
    </location>
    <ligand>
        <name>ATP</name>
        <dbReference type="ChEBI" id="CHEBI:30616"/>
    </ligand>
</feature>
<keyword evidence="11" id="KW-0443">Lipid metabolism</keyword>
<evidence type="ECO:0000256" key="18">
    <source>
        <dbReference type="PIRSR" id="PIRSR600829-4"/>
    </source>
</evidence>
<evidence type="ECO:0000256" key="4">
    <source>
        <dbReference type="ARBA" id="ARBA00022516"/>
    </source>
</evidence>
<evidence type="ECO:0000256" key="2">
    <source>
        <dbReference type="ARBA" id="ARBA00005967"/>
    </source>
</evidence>
<evidence type="ECO:0000313" key="21">
    <source>
        <dbReference type="Proteomes" id="UP000236893"/>
    </source>
</evidence>
<keyword evidence="8 20" id="KW-0418">Kinase</keyword>
<feature type="binding site" evidence="18">
    <location>
        <position position="21"/>
    </location>
    <ligand>
        <name>a divalent metal cation</name>
        <dbReference type="ChEBI" id="CHEBI:60240"/>
    </ligand>
</feature>
<feature type="transmembrane region" description="Helical" evidence="19">
    <location>
        <begin position="24"/>
        <end position="41"/>
    </location>
</feature>
<feature type="binding site" evidence="17">
    <location>
        <begin position="87"/>
        <end position="88"/>
    </location>
    <ligand>
        <name>ATP</name>
        <dbReference type="ChEBI" id="CHEBI:30616"/>
    </ligand>
</feature>
<keyword evidence="3" id="KW-1003">Cell membrane</keyword>
<feature type="active site" description="Proton acceptor" evidence="15">
    <location>
        <position position="62"/>
    </location>
</feature>
<dbReference type="CDD" id="cd14265">
    <property type="entry name" value="UDPK_IM_like"/>
    <property type="match status" value="1"/>
</dbReference>
<protein>
    <submittedName>
        <fullName evidence="20">Diacylglycerol kinase</fullName>
    </submittedName>
</protein>
<organism evidence="20 21">
    <name type="scientific">Solitalea longa</name>
    <dbReference type="NCBI Taxonomy" id="2079460"/>
    <lineage>
        <taxon>Bacteria</taxon>
        <taxon>Pseudomonadati</taxon>
        <taxon>Bacteroidota</taxon>
        <taxon>Sphingobacteriia</taxon>
        <taxon>Sphingobacteriales</taxon>
        <taxon>Sphingobacteriaceae</taxon>
        <taxon>Solitalea</taxon>
    </lineage>
</organism>
<evidence type="ECO:0000256" key="10">
    <source>
        <dbReference type="ARBA" id="ARBA00022989"/>
    </source>
</evidence>
<keyword evidence="10 19" id="KW-1133">Transmembrane helix</keyword>
<evidence type="ECO:0000256" key="7">
    <source>
        <dbReference type="ARBA" id="ARBA00022741"/>
    </source>
</evidence>
<dbReference type="Proteomes" id="UP000236893">
    <property type="component" value="Unassembled WGS sequence"/>
</dbReference>
<evidence type="ECO:0000256" key="3">
    <source>
        <dbReference type="ARBA" id="ARBA00022475"/>
    </source>
</evidence>
<dbReference type="GO" id="GO:0016301">
    <property type="term" value="F:kinase activity"/>
    <property type="evidence" value="ECO:0007669"/>
    <property type="project" value="UniProtKB-KW"/>
</dbReference>
<feature type="binding site" evidence="17">
    <location>
        <position position="21"/>
    </location>
    <ligand>
        <name>ATP</name>
        <dbReference type="ChEBI" id="CHEBI:30616"/>
    </ligand>
</feature>
<dbReference type="GO" id="GO:0005886">
    <property type="term" value="C:plasma membrane"/>
    <property type="evidence" value="ECO:0007669"/>
    <property type="project" value="UniProtKB-SubCell"/>
</dbReference>
<dbReference type="InterPro" id="IPR033717">
    <property type="entry name" value="UDPK"/>
</dbReference>
<dbReference type="PANTHER" id="PTHR34299">
    <property type="entry name" value="DIACYLGLYCEROL KINASE"/>
    <property type="match status" value="1"/>
</dbReference>
<sequence>MKLLNSFKYALNGLKISFVSEANLKIHLFITIIVVFSGFAVKLSAIEWCVILLCIGMVIGFELINTAIEKLADRVTVEHDPKIGLIKDIAAGAVFLSALIAVIVGAIIFLPKIS</sequence>
<dbReference type="GO" id="GO:0005524">
    <property type="term" value="F:ATP binding"/>
    <property type="evidence" value="ECO:0007669"/>
    <property type="project" value="UniProtKB-KW"/>
</dbReference>
<dbReference type="Pfam" id="PF01219">
    <property type="entry name" value="DAGK_prokar"/>
    <property type="match status" value="1"/>
</dbReference>
<dbReference type="GO" id="GO:0046872">
    <property type="term" value="F:metal ion binding"/>
    <property type="evidence" value="ECO:0007669"/>
    <property type="project" value="UniProtKB-KW"/>
</dbReference>
<keyword evidence="5" id="KW-0808">Transferase</keyword>
<evidence type="ECO:0000256" key="9">
    <source>
        <dbReference type="ARBA" id="ARBA00022840"/>
    </source>
</evidence>
<evidence type="ECO:0000256" key="17">
    <source>
        <dbReference type="PIRSR" id="PIRSR600829-3"/>
    </source>
</evidence>
<keyword evidence="21" id="KW-1185">Reference proteome</keyword>
<name>A0A2S5A0B8_9SPHI</name>
<evidence type="ECO:0000256" key="16">
    <source>
        <dbReference type="PIRSR" id="PIRSR600829-2"/>
    </source>
</evidence>
<dbReference type="InterPro" id="IPR000829">
    <property type="entry name" value="DAGK"/>
</dbReference>
<dbReference type="AlphaFoldDB" id="A0A2S5A0B8"/>
<evidence type="ECO:0000313" key="20">
    <source>
        <dbReference type="EMBL" id="POY36006.1"/>
    </source>
</evidence>
<keyword evidence="7 17" id="KW-0547">Nucleotide-binding</keyword>
<keyword evidence="6 19" id="KW-0812">Transmembrane</keyword>
<keyword evidence="4" id="KW-0444">Lipid biosynthesis</keyword>
<keyword evidence="12 19" id="KW-0472">Membrane</keyword>
<keyword evidence="18" id="KW-0460">Magnesium</keyword>
<evidence type="ECO:0000256" key="19">
    <source>
        <dbReference type="SAM" id="Phobius"/>
    </source>
</evidence>
<gene>
    <name evidence="20" type="ORF">C3K47_12445</name>
</gene>
<evidence type="ECO:0000256" key="8">
    <source>
        <dbReference type="ARBA" id="ARBA00022777"/>
    </source>
</evidence>
<evidence type="ECO:0000256" key="12">
    <source>
        <dbReference type="ARBA" id="ARBA00023136"/>
    </source>
</evidence>
<evidence type="ECO:0000256" key="13">
    <source>
        <dbReference type="ARBA" id="ARBA00023209"/>
    </source>
</evidence>
<feature type="binding site" evidence="18">
    <location>
        <position position="69"/>
    </location>
    <ligand>
        <name>a divalent metal cation</name>
        <dbReference type="ChEBI" id="CHEBI:60240"/>
    </ligand>
</feature>
<accession>A0A2S5A0B8</accession>
<feature type="transmembrane region" description="Helical" evidence="19">
    <location>
        <begin position="88"/>
        <end position="110"/>
    </location>
</feature>
<comment type="subcellular location">
    <subcellularLocation>
        <location evidence="1">Cell membrane</location>
        <topology evidence="1">Multi-pass membrane protein</topology>
    </subcellularLocation>
</comment>
<proteinExistence type="inferred from homology"/>
<evidence type="ECO:0000256" key="14">
    <source>
        <dbReference type="ARBA" id="ARBA00023264"/>
    </source>
</evidence>
<comment type="similarity">
    <text evidence="2">Belongs to the bacterial diacylglycerol kinase family.</text>
</comment>
<evidence type="ECO:0000256" key="15">
    <source>
        <dbReference type="PIRSR" id="PIRSR600829-1"/>
    </source>
</evidence>
<feature type="transmembrane region" description="Helical" evidence="19">
    <location>
        <begin position="48"/>
        <end position="68"/>
    </location>
</feature>
<comment type="cofactor">
    <cofactor evidence="18">
        <name>Mg(2+)</name>
        <dbReference type="ChEBI" id="CHEBI:18420"/>
    </cofactor>
    <text evidence="18">Mn(2+), Zn(2+), Cd(2+) and Co(2+) support activity to lesser extents.</text>
</comment>
<evidence type="ECO:0000256" key="1">
    <source>
        <dbReference type="ARBA" id="ARBA00004651"/>
    </source>
</evidence>
<feature type="binding site" evidence="16">
    <location>
        <position position="62"/>
    </location>
    <ligand>
        <name>substrate</name>
    </ligand>
</feature>
<keyword evidence="18" id="KW-0479">Metal-binding</keyword>
<evidence type="ECO:0000256" key="6">
    <source>
        <dbReference type="ARBA" id="ARBA00022692"/>
    </source>
</evidence>
<dbReference type="PANTHER" id="PTHR34299:SF1">
    <property type="entry name" value="DIACYLGLYCEROL KINASE"/>
    <property type="match status" value="1"/>
</dbReference>
<dbReference type="Gene3D" id="1.10.287.3610">
    <property type="match status" value="1"/>
</dbReference>
<dbReference type="InterPro" id="IPR036945">
    <property type="entry name" value="DAGK_sf"/>
</dbReference>
<dbReference type="OrthoDB" id="1493837at2"/>
<feature type="binding site" evidence="17">
    <location>
        <position position="9"/>
    </location>
    <ligand>
        <name>ATP</name>
        <dbReference type="ChEBI" id="CHEBI:30616"/>
    </ligand>
</feature>